<comment type="caution">
    <text evidence="2">The sequence shown here is derived from an EMBL/GenBank/DDBJ whole genome shotgun (WGS) entry which is preliminary data.</text>
</comment>
<keyword evidence="3" id="KW-1185">Reference proteome</keyword>
<organism evidence="2 3">
    <name type="scientific">Actinomadura keratinilytica</name>
    <dbReference type="NCBI Taxonomy" id="547461"/>
    <lineage>
        <taxon>Bacteria</taxon>
        <taxon>Bacillati</taxon>
        <taxon>Actinomycetota</taxon>
        <taxon>Actinomycetes</taxon>
        <taxon>Streptosporangiales</taxon>
        <taxon>Thermomonosporaceae</taxon>
        <taxon>Actinomadura</taxon>
    </lineage>
</organism>
<dbReference type="EMBL" id="BAABDO010000033">
    <property type="protein sequence ID" value="GAA4140463.1"/>
    <property type="molecule type" value="Genomic_DNA"/>
</dbReference>
<feature type="region of interest" description="Disordered" evidence="1">
    <location>
        <begin position="24"/>
        <end position="51"/>
    </location>
</feature>
<evidence type="ECO:0000313" key="3">
    <source>
        <dbReference type="Proteomes" id="UP001500266"/>
    </source>
</evidence>
<dbReference type="Proteomes" id="UP001500266">
    <property type="component" value="Unassembled WGS sequence"/>
</dbReference>
<proteinExistence type="predicted"/>
<name>A0ABP7YS15_9ACTN</name>
<protein>
    <submittedName>
        <fullName evidence="2">Uncharacterized protein</fullName>
    </submittedName>
</protein>
<sequence>MPVRVVRADRADAMRPGLAAVAGQNAVHRGGSRAQAGGDAGRAEAAADAGARDAPFGPQWLSLGPGLEGCGGVLLGGVRV</sequence>
<evidence type="ECO:0000313" key="2">
    <source>
        <dbReference type="EMBL" id="GAA4140463.1"/>
    </source>
</evidence>
<accession>A0ABP7YS15</accession>
<evidence type="ECO:0000256" key="1">
    <source>
        <dbReference type="SAM" id="MobiDB-lite"/>
    </source>
</evidence>
<feature type="compositionally biased region" description="Low complexity" evidence="1">
    <location>
        <begin position="32"/>
        <end position="51"/>
    </location>
</feature>
<gene>
    <name evidence="2" type="ORF">GCM10022416_27610</name>
</gene>
<reference evidence="3" key="1">
    <citation type="journal article" date="2019" name="Int. J. Syst. Evol. Microbiol.">
        <title>The Global Catalogue of Microorganisms (GCM) 10K type strain sequencing project: providing services to taxonomists for standard genome sequencing and annotation.</title>
        <authorList>
            <consortium name="The Broad Institute Genomics Platform"/>
            <consortium name="The Broad Institute Genome Sequencing Center for Infectious Disease"/>
            <person name="Wu L."/>
            <person name="Ma J."/>
        </authorList>
    </citation>
    <scope>NUCLEOTIDE SEQUENCE [LARGE SCALE GENOMIC DNA]</scope>
    <source>
        <strain evidence="3">JCM 17316</strain>
    </source>
</reference>